<accession>A0A1G7Q3V8</accession>
<reference evidence="3" key="1">
    <citation type="submission" date="2016-10" db="EMBL/GenBank/DDBJ databases">
        <authorList>
            <person name="Varghese N."/>
            <person name="Submissions S."/>
        </authorList>
    </citation>
    <scope>NUCLEOTIDE SEQUENCE [LARGE SCALE GENOMIC DNA]</scope>
    <source>
        <strain evidence="3">DSM 17933</strain>
    </source>
</reference>
<name>A0A1G7Q3V8_9SPHI</name>
<dbReference type="Proteomes" id="UP000199643">
    <property type="component" value="Unassembled WGS sequence"/>
</dbReference>
<feature type="transmembrane region" description="Helical" evidence="1">
    <location>
        <begin position="72"/>
        <end position="95"/>
    </location>
</feature>
<protein>
    <submittedName>
        <fullName evidence="2">Uncharacterized protein</fullName>
    </submittedName>
</protein>
<sequence>MMNAKSKFRSAEIPFVISYLCLWFFIYLASRFTFEMIEIKSTFGLLKWVAIGVSPVVIYATLRTGFAAKVKWYGFVGYLVGYSALLIFATEYMFIQSNLLWDAAFNGQNFTQVKILEVHKVFKRKSGFHHTEVTILRNGQARKMEARPYAYFYLKDKKQLDMKIGDSAMGVYVTAVRSTFADKTVARWIHLKDMIYRMRWFIGVIIFISAAALIKPGYFPDKAGIAKKKASFWQQIGLVMAVLFSLSLLFYAGLWIYIKFFVSR</sequence>
<feature type="transmembrane region" description="Helical" evidence="1">
    <location>
        <begin position="42"/>
        <end position="60"/>
    </location>
</feature>
<organism evidence="2 3">
    <name type="scientific">Pedobacter terrae</name>
    <dbReference type="NCBI Taxonomy" id="405671"/>
    <lineage>
        <taxon>Bacteria</taxon>
        <taxon>Pseudomonadati</taxon>
        <taxon>Bacteroidota</taxon>
        <taxon>Sphingobacteriia</taxon>
        <taxon>Sphingobacteriales</taxon>
        <taxon>Sphingobacteriaceae</taxon>
        <taxon>Pedobacter</taxon>
    </lineage>
</organism>
<gene>
    <name evidence="2" type="ORF">SAMN05421827_102162</name>
</gene>
<dbReference type="OrthoDB" id="763595at2"/>
<keyword evidence="1" id="KW-1133">Transmembrane helix</keyword>
<feature type="transmembrane region" description="Helical" evidence="1">
    <location>
        <begin position="238"/>
        <end position="258"/>
    </location>
</feature>
<keyword evidence="1" id="KW-0472">Membrane</keyword>
<evidence type="ECO:0000313" key="2">
    <source>
        <dbReference type="EMBL" id="SDF93277.1"/>
    </source>
</evidence>
<keyword evidence="3" id="KW-1185">Reference proteome</keyword>
<evidence type="ECO:0000313" key="3">
    <source>
        <dbReference type="Proteomes" id="UP000199643"/>
    </source>
</evidence>
<keyword evidence="1" id="KW-0812">Transmembrane</keyword>
<evidence type="ECO:0000256" key="1">
    <source>
        <dbReference type="SAM" id="Phobius"/>
    </source>
</evidence>
<dbReference type="EMBL" id="FNCH01000002">
    <property type="protein sequence ID" value="SDF93277.1"/>
    <property type="molecule type" value="Genomic_DNA"/>
</dbReference>
<proteinExistence type="predicted"/>
<dbReference type="RefSeq" id="WP_143009026.1">
    <property type="nucleotide sequence ID" value="NZ_FNCH01000002.1"/>
</dbReference>
<feature type="transmembrane region" description="Helical" evidence="1">
    <location>
        <begin position="12"/>
        <end position="30"/>
    </location>
</feature>
<feature type="transmembrane region" description="Helical" evidence="1">
    <location>
        <begin position="200"/>
        <end position="218"/>
    </location>
</feature>
<dbReference type="AlphaFoldDB" id="A0A1G7Q3V8"/>